<dbReference type="PROSITE" id="PS50853">
    <property type="entry name" value="FN3"/>
    <property type="match status" value="1"/>
</dbReference>
<dbReference type="Gene3D" id="2.160.20.10">
    <property type="entry name" value="Single-stranded right-handed beta-helix, Pectin lyase-like"/>
    <property type="match status" value="1"/>
</dbReference>
<dbReference type="InterPro" id="IPR003961">
    <property type="entry name" value="FN3_dom"/>
</dbReference>
<evidence type="ECO:0000313" key="7">
    <source>
        <dbReference type="Proteomes" id="UP001501496"/>
    </source>
</evidence>
<dbReference type="InterPro" id="IPR026444">
    <property type="entry name" value="Secre_tail"/>
</dbReference>
<evidence type="ECO:0000313" key="6">
    <source>
        <dbReference type="EMBL" id="GAA4238425.1"/>
    </source>
</evidence>
<evidence type="ECO:0000259" key="5">
    <source>
        <dbReference type="PROSITE" id="PS50853"/>
    </source>
</evidence>
<feature type="domain" description="Laminin G" evidence="4">
    <location>
        <begin position="57"/>
        <end position="263"/>
    </location>
</feature>
<name>A0ABP8CFI9_9FLAO</name>
<dbReference type="SUPFAM" id="SSF49265">
    <property type="entry name" value="Fibronectin type III"/>
    <property type="match status" value="1"/>
</dbReference>
<dbReference type="InterPro" id="IPR011050">
    <property type="entry name" value="Pectin_lyase_fold/virulence"/>
</dbReference>
<dbReference type="SUPFAM" id="SSF49899">
    <property type="entry name" value="Concanavalin A-like lectins/glucanases"/>
    <property type="match status" value="1"/>
</dbReference>
<dbReference type="NCBIfam" id="NF041518">
    <property type="entry name" value="choice_anch_Q"/>
    <property type="match status" value="1"/>
</dbReference>
<keyword evidence="7" id="KW-1185">Reference proteome</keyword>
<dbReference type="EMBL" id="BAABCA010000006">
    <property type="protein sequence ID" value="GAA4238425.1"/>
    <property type="molecule type" value="Genomic_DNA"/>
</dbReference>
<dbReference type="InterPro" id="IPR059226">
    <property type="entry name" value="Choice_anch_Q_dom"/>
</dbReference>
<gene>
    <name evidence="6" type="ORF">GCM10022291_28850</name>
</gene>
<dbReference type="Gene3D" id="2.60.120.200">
    <property type="match status" value="1"/>
</dbReference>
<dbReference type="NCBIfam" id="TIGR04183">
    <property type="entry name" value="Por_Secre_tail"/>
    <property type="match status" value="1"/>
</dbReference>
<dbReference type="InterPro" id="IPR013320">
    <property type="entry name" value="ConA-like_dom_sf"/>
</dbReference>
<accession>A0ABP8CFI9</accession>
<reference evidence="7" key="1">
    <citation type="journal article" date="2019" name="Int. J. Syst. Evol. Microbiol.">
        <title>The Global Catalogue of Microorganisms (GCM) 10K type strain sequencing project: providing services to taxonomists for standard genome sequencing and annotation.</title>
        <authorList>
            <consortium name="The Broad Institute Genomics Platform"/>
            <consortium name="The Broad Institute Genome Sequencing Center for Infectious Disease"/>
            <person name="Wu L."/>
            <person name="Ma J."/>
        </authorList>
    </citation>
    <scope>NUCLEOTIDE SEQUENCE [LARGE SCALE GENOMIC DNA]</scope>
    <source>
        <strain evidence="7">JCM 17630</strain>
    </source>
</reference>
<evidence type="ECO:0000259" key="4">
    <source>
        <dbReference type="PROSITE" id="PS50025"/>
    </source>
</evidence>
<sequence>MKTRLLLFYMLLFFGIAYSQIPQSDLLSEYYFDNGSLQDTQNNGSLTQVGSAFQVVDDRYADLNTNAINLNSTKLTRSNFSFNNMSLSFWVKTSANDANNRIIMTKSNMANDVFATNEYGFYVSLINGKIKTSIRTRIQVYATSGIEQNEYGTTSNTNIADGQWHHIIVIIKQSLNNNSNSGSSFYTREVYIDGALDIAQTTQNSVRLHLDLVDNTGDFVINQNRTSSLVANNQYADVIDNLRIYDRALSLAEIQSLNAESNCAPTNLMANNVGFNSAEINWNNNPVQTSWDLAYHESSLSFSNATIITNVTSGYLLTGLTTDTEYNVYVRGNCGGSASYWTSPHTFSTMSIPIYVDVNATGNNDGTSWTDAYNNINTALNANQGKDFWIASGTYKPNTSFEDSSIIVTANQKIYGGFNGTETLFTQRDVIANSVVFSGDRSGNDGNAFIDFSISQFSENSHRVVWVSGDHVVLDGVTISGGYADSSTDSSRRSGSALYFSESAKNATINKVIFERNMATDGGTVFLTHNNTQTGNYNYIFSNCVFKNNLARHSTVMYVANPRNINDIMTTTFVNCLIYGNKVSNILSYPTNGASASGVNNLFWFRANIQSSNHQSRFINCTIADNNFNGSDLSNPAGIITASVLNATSDVSIYNSIFHNNFEPNTTSVEKKVVNTWGNQTPPNSVIARNTLDPDNFSNWTDKQNILTSNPLFSNASNGDYTLQGSSPVIDTGGSQYVTNTKDLLGNDRISGTTVDLGAYEYNQTLSAKNYRNEALGVKLYPNPTSSQLNIDLKSQFKNAVIYSVLGNKVLQTSSKSINTSKLTNGVYLIKIEDKNGNISTKRFIKQ</sequence>
<dbReference type="Pfam" id="PF18962">
    <property type="entry name" value="Por_Secre_tail"/>
    <property type="match status" value="1"/>
</dbReference>
<protein>
    <submittedName>
        <fullName evidence="6">Uncharacterized protein</fullName>
    </submittedName>
</protein>
<evidence type="ECO:0000256" key="3">
    <source>
        <dbReference type="ARBA" id="ARBA00023273"/>
    </source>
</evidence>
<dbReference type="PROSITE" id="PS50025">
    <property type="entry name" value="LAM_G_DOMAIN"/>
    <property type="match status" value="1"/>
</dbReference>
<dbReference type="Pfam" id="PF13385">
    <property type="entry name" value="Laminin_G_3"/>
    <property type="match status" value="1"/>
</dbReference>
<dbReference type="Pfam" id="PF00041">
    <property type="entry name" value="fn3"/>
    <property type="match status" value="1"/>
</dbReference>
<evidence type="ECO:0000256" key="2">
    <source>
        <dbReference type="ARBA" id="ARBA00022729"/>
    </source>
</evidence>
<dbReference type="Gene3D" id="2.60.40.10">
    <property type="entry name" value="Immunoglobulins"/>
    <property type="match status" value="1"/>
</dbReference>
<dbReference type="CDD" id="cd00063">
    <property type="entry name" value="FN3"/>
    <property type="match status" value="1"/>
</dbReference>
<keyword evidence="2" id="KW-0732">Signal</keyword>
<dbReference type="InterPro" id="IPR036116">
    <property type="entry name" value="FN3_sf"/>
</dbReference>
<dbReference type="InterPro" id="IPR012334">
    <property type="entry name" value="Pectin_lyas_fold"/>
</dbReference>
<comment type="caution">
    <text evidence="6">The sequence shown here is derived from an EMBL/GenBank/DDBJ whole genome shotgun (WGS) entry which is preliminary data.</text>
</comment>
<feature type="domain" description="Fibronectin type-III" evidence="5">
    <location>
        <begin position="264"/>
        <end position="352"/>
    </location>
</feature>
<proteinExistence type="predicted"/>
<evidence type="ECO:0000256" key="1">
    <source>
        <dbReference type="ARBA" id="ARBA00004316"/>
    </source>
</evidence>
<dbReference type="RefSeq" id="WP_344789019.1">
    <property type="nucleotide sequence ID" value="NZ_BAABCA010000006.1"/>
</dbReference>
<dbReference type="InterPro" id="IPR013783">
    <property type="entry name" value="Ig-like_fold"/>
</dbReference>
<organism evidence="6 7">
    <name type="scientific">Postechiella marina</name>
    <dbReference type="NCBI Taxonomy" id="943941"/>
    <lineage>
        <taxon>Bacteria</taxon>
        <taxon>Pseudomonadati</taxon>
        <taxon>Bacteroidota</taxon>
        <taxon>Flavobacteriia</taxon>
        <taxon>Flavobacteriales</taxon>
        <taxon>Flavobacteriaceae</taxon>
        <taxon>Postechiella</taxon>
    </lineage>
</organism>
<dbReference type="Proteomes" id="UP001501496">
    <property type="component" value="Unassembled WGS sequence"/>
</dbReference>
<dbReference type="InterPro" id="IPR001791">
    <property type="entry name" value="Laminin_G"/>
</dbReference>
<dbReference type="SUPFAM" id="SSF51126">
    <property type="entry name" value="Pectin lyase-like"/>
    <property type="match status" value="1"/>
</dbReference>
<keyword evidence="3" id="KW-0966">Cell projection</keyword>
<comment type="subcellular location">
    <subcellularLocation>
        <location evidence="1">Cell projection</location>
    </subcellularLocation>
</comment>